<sequence>MASETSRILVYSGSDTKTLLSCSKTSRRAFSDKIHRPKCGCERAWIALALIRKRDSRFAKRLGESYGKTLARQGFTDGERGCGDLALGGTVKPLHCNLQTSGGRLRAAGYSS</sequence>
<keyword evidence="2" id="KW-1185">Reference proteome</keyword>
<proteinExistence type="predicted"/>
<comment type="caution">
    <text evidence="1">The sequence shown here is derived from an EMBL/GenBank/DDBJ whole genome shotgun (WGS) entry which is preliminary data.</text>
</comment>
<dbReference type="AlphaFoldDB" id="A0AAD9GBM9"/>
<evidence type="ECO:0000313" key="1">
    <source>
        <dbReference type="EMBL" id="KAK1935342.1"/>
    </source>
</evidence>
<dbReference type="EMBL" id="JASMQC010000023">
    <property type="protein sequence ID" value="KAK1935342.1"/>
    <property type="molecule type" value="Genomic_DNA"/>
</dbReference>
<organism evidence="1 2">
    <name type="scientific">Phytophthora citrophthora</name>
    <dbReference type="NCBI Taxonomy" id="4793"/>
    <lineage>
        <taxon>Eukaryota</taxon>
        <taxon>Sar</taxon>
        <taxon>Stramenopiles</taxon>
        <taxon>Oomycota</taxon>
        <taxon>Peronosporomycetes</taxon>
        <taxon>Peronosporales</taxon>
        <taxon>Peronosporaceae</taxon>
        <taxon>Phytophthora</taxon>
    </lineage>
</organism>
<evidence type="ECO:0000313" key="2">
    <source>
        <dbReference type="Proteomes" id="UP001259832"/>
    </source>
</evidence>
<reference evidence="1" key="1">
    <citation type="submission" date="2023-08" db="EMBL/GenBank/DDBJ databases">
        <title>Reference Genome Resource for the Citrus Pathogen Phytophthora citrophthora.</title>
        <authorList>
            <person name="Moller H."/>
            <person name="Coetzee B."/>
            <person name="Rose L.J."/>
            <person name="Van Niekerk J.M."/>
        </authorList>
    </citation>
    <scope>NUCLEOTIDE SEQUENCE</scope>
    <source>
        <strain evidence="1">STE-U-9442</strain>
    </source>
</reference>
<dbReference type="Proteomes" id="UP001259832">
    <property type="component" value="Unassembled WGS sequence"/>
</dbReference>
<protein>
    <submittedName>
        <fullName evidence="1">Uncharacterized protein</fullName>
    </submittedName>
</protein>
<gene>
    <name evidence="1" type="ORF">P3T76_010567</name>
</gene>
<name>A0AAD9GBM9_9STRA</name>
<accession>A0AAD9GBM9</accession>